<dbReference type="EMBL" id="CP137310">
    <property type="protein sequence ID" value="WQF84377.1"/>
    <property type="molecule type" value="Genomic_DNA"/>
</dbReference>
<gene>
    <name evidence="2" type="ORF">CDEST_09391</name>
</gene>
<feature type="signal peptide" evidence="1">
    <location>
        <begin position="1"/>
        <end position="19"/>
    </location>
</feature>
<organism evidence="2 3">
    <name type="scientific">Colletotrichum destructivum</name>
    <dbReference type="NCBI Taxonomy" id="34406"/>
    <lineage>
        <taxon>Eukaryota</taxon>
        <taxon>Fungi</taxon>
        <taxon>Dikarya</taxon>
        <taxon>Ascomycota</taxon>
        <taxon>Pezizomycotina</taxon>
        <taxon>Sordariomycetes</taxon>
        <taxon>Hypocreomycetidae</taxon>
        <taxon>Glomerellales</taxon>
        <taxon>Glomerellaceae</taxon>
        <taxon>Colletotrichum</taxon>
        <taxon>Colletotrichum destructivum species complex</taxon>
    </lineage>
</organism>
<feature type="chain" id="PRO_5043971319" evidence="1">
    <location>
        <begin position="20"/>
        <end position="74"/>
    </location>
</feature>
<keyword evidence="3" id="KW-1185">Reference proteome</keyword>
<name>A0AAX4IMB9_9PEZI</name>
<evidence type="ECO:0000256" key="1">
    <source>
        <dbReference type="SAM" id="SignalP"/>
    </source>
</evidence>
<dbReference type="Proteomes" id="UP001322277">
    <property type="component" value="Chromosome 6"/>
</dbReference>
<evidence type="ECO:0000313" key="3">
    <source>
        <dbReference type="Proteomes" id="UP001322277"/>
    </source>
</evidence>
<dbReference type="RefSeq" id="XP_062781601.1">
    <property type="nucleotide sequence ID" value="XM_062925550.1"/>
</dbReference>
<dbReference type="AlphaFoldDB" id="A0AAX4IMB9"/>
<accession>A0AAX4IMB9</accession>
<dbReference type="KEGG" id="cdet:87945894"/>
<dbReference type="GeneID" id="87945894"/>
<proteinExistence type="predicted"/>
<sequence length="74" mass="7825">MKFTTILSVGMLLLGVAEAQVCYRCFYTQNIGCGACNDKATKYDGEGGDTYWCDKCIGGCPAGDGQYASAQTSC</sequence>
<reference evidence="3" key="1">
    <citation type="journal article" date="2023" name="bioRxiv">
        <title>Complete genome of the Medicago anthracnose fungus, Colletotrichum destructivum, reveals a mini-chromosome-like region within a core chromosome.</title>
        <authorList>
            <person name="Lapalu N."/>
            <person name="Simon A."/>
            <person name="Lu A."/>
            <person name="Plaumann P.-L."/>
            <person name="Amselem J."/>
            <person name="Pigne S."/>
            <person name="Auger A."/>
            <person name="Koch C."/>
            <person name="Dallery J.-F."/>
            <person name="O'Connell R.J."/>
        </authorList>
    </citation>
    <scope>NUCLEOTIDE SEQUENCE [LARGE SCALE GENOMIC DNA]</scope>
    <source>
        <strain evidence="3">CBS 520.97</strain>
    </source>
</reference>
<evidence type="ECO:0000313" key="2">
    <source>
        <dbReference type="EMBL" id="WQF84377.1"/>
    </source>
</evidence>
<keyword evidence="1" id="KW-0732">Signal</keyword>
<protein>
    <submittedName>
        <fullName evidence="2">Uncharacterized protein</fullName>
    </submittedName>
</protein>